<gene>
    <name evidence="1" type="ORF">FDY95_15160</name>
</gene>
<keyword evidence="2" id="KW-1185">Reference proteome</keyword>
<proteinExistence type="predicted"/>
<evidence type="ECO:0000313" key="2">
    <source>
        <dbReference type="Proteomes" id="UP000305517"/>
    </source>
</evidence>
<dbReference type="RefSeq" id="WP_138078938.1">
    <property type="nucleotide sequence ID" value="NZ_VAJM01000006.1"/>
</dbReference>
<dbReference type="EMBL" id="VAJM01000006">
    <property type="protein sequence ID" value="TLM91888.1"/>
    <property type="molecule type" value="Genomic_DNA"/>
</dbReference>
<protein>
    <submittedName>
        <fullName evidence="1">Uncharacterized protein</fullName>
    </submittedName>
</protein>
<reference evidence="1 2" key="1">
    <citation type="submission" date="2019-05" db="EMBL/GenBank/DDBJ databases">
        <title>Hymenobacter edaphi sp. nov., isolated from abandoned arsenic-contaminated farmland soil.</title>
        <authorList>
            <person name="Nie L."/>
        </authorList>
    </citation>
    <scope>NUCLEOTIDE SEQUENCE [LARGE SCALE GENOMIC DNA]</scope>
    <source>
        <strain evidence="1 2">1-3-3-8</strain>
    </source>
</reference>
<dbReference type="InterPro" id="IPR046644">
    <property type="entry name" value="DUF6756"/>
</dbReference>
<evidence type="ECO:0000313" key="1">
    <source>
        <dbReference type="EMBL" id="TLM91888.1"/>
    </source>
</evidence>
<dbReference type="Proteomes" id="UP000305517">
    <property type="component" value="Unassembled WGS sequence"/>
</dbReference>
<accession>A0A5R8WPA3</accession>
<name>A0A5R8WPA3_9BACT</name>
<dbReference type="OrthoDB" id="9181133at2"/>
<sequence length="177" mass="20624">MWTDIRQEIERARQELGLTPAQFQPLGLAEWPAVEKRVNGTFADPNYKSRQAVLLWTRLRPDLPRTGLPDVDAAVDEEKLQLLRALWQPDESVFFFAQEGISDPKMWWYQARSPAAWTIVETLGPQARRLQEWGIVDCHYQWILFINHSDHMLFCGTALIERLRNVASDHQLRMGEP</sequence>
<dbReference type="AlphaFoldDB" id="A0A5R8WPA3"/>
<dbReference type="Pfam" id="PF20541">
    <property type="entry name" value="DUF6756"/>
    <property type="match status" value="1"/>
</dbReference>
<organism evidence="1 2">
    <name type="scientific">Hymenobacter jeollabukensis</name>
    <dbReference type="NCBI Taxonomy" id="2025313"/>
    <lineage>
        <taxon>Bacteria</taxon>
        <taxon>Pseudomonadati</taxon>
        <taxon>Bacteroidota</taxon>
        <taxon>Cytophagia</taxon>
        <taxon>Cytophagales</taxon>
        <taxon>Hymenobacteraceae</taxon>
        <taxon>Hymenobacter</taxon>
    </lineage>
</organism>
<comment type="caution">
    <text evidence="1">The sequence shown here is derived from an EMBL/GenBank/DDBJ whole genome shotgun (WGS) entry which is preliminary data.</text>
</comment>